<organism evidence="1 2">
    <name type="scientific">Rhizopus stolonifer</name>
    <name type="common">Rhizopus nigricans</name>
    <dbReference type="NCBI Taxonomy" id="4846"/>
    <lineage>
        <taxon>Eukaryota</taxon>
        <taxon>Fungi</taxon>
        <taxon>Fungi incertae sedis</taxon>
        <taxon>Mucoromycota</taxon>
        <taxon>Mucoromycotina</taxon>
        <taxon>Mucoromycetes</taxon>
        <taxon>Mucorales</taxon>
        <taxon>Mucorineae</taxon>
        <taxon>Rhizopodaceae</taxon>
        <taxon>Rhizopus</taxon>
    </lineage>
</organism>
<evidence type="ECO:0000313" key="1">
    <source>
        <dbReference type="EMBL" id="RCI00974.1"/>
    </source>
</evidence>
<dbReference type="STRING" id="4846.A0A367KFH0"/>
<dbReference type="InterPro" id="IPR036397">
    <property type="entry name" value="RNaseH_sf"/>
</dbReference>
<reference evidence="1 2" key="1">
    <citation type="journal article" date="2018" name="G3 (Bethesda)">
        <title>Phylogenetic and Phylogenomic Definition of Rhizopus Species.</title>
        <authorList>
            <person name="Gryganskyi A.P."/>
            <person name="Golan J."/>
            <person name="Dolatabadi S."/>
            <person name="Mondo S."/>
            <person name="Robb S."/>
            <person name="Idnurm A."/>
            <person name="Muszewska A."/>
            <person name="Steczkiewicz K."/>
            <person name="Masonjones S."/>
            <person name="Liao H.L."/>
            <person name="Gajdeczka M.T."/>
            <person name="Anike F."/>
            <person name="Vuek A."/>
            <person name="Anishchenko I.M."/>
            <person name="Voigt K."/>
            <person name="de Hoog G.S."/>
            <person name="Smith M.E."/>
            <person name="Heitman J."/>
            <person name="Vilgalys R."/>
            <person name="Stajich J.E."/>
        </authorList>
    </citation>
    <scope>NUCLEOTIDE SEQUENCE [LARGE SCALE GENOMIC DNA]</scope>
    <source>
        <strain evidence="1 2">LSU 92-RS-03</strain>
    </source>
</reference>
<feature type="non-terminal residue" evidence="1">
    <location>
        <position position="185"/>
    </location>
</feature>
<dbReference type="EMBL" id="PJQM01001783">
    <property type="protein sequence ID" value="RCI00974.1"/>
    <property type="molecule type" value="Genomic_DNA"/>
</dbReference>
<gene>
    <name evidence="1" type="ORF">CU098_011803</name>
</gene>
<comment type="caution">
    <text evidence="1">The sequence shown here is derived from an EMBL/GenBank/DDBJ whole genome shotgun (WGS) entry which is preliminary data.</text>
</comment>
<protein>
    <submittedName>
        <fullName evidence="1">Uncharacterized protein</fullName>
    </submittedName>
</protein>
<dbReference type="AlphaFoldDB" id="A0A367KFH0"/>
<evidence type="ECO:0000313" key="2">
    <source>
        <dbReference type="Proteomes" id="UP000253551"/>
    </source>
</evidence>
<dbReference type="GO" id="GO:0003676">
    <property type="term" value="F:nucleic acid binding"/>
    <property type="evidence" value="ECO:0007669"/>
    <property type="project" value="InterPro"/>
</dbReference>
<dbReference type="Proteomes" id="UP000253551">
    <property type="component" value="Unassembled WGS sequence"/>
</dbReference>
<accession>A0A367KFH0</accession>
<proteinExistence type="predicted"/>
<dbReference type="Gene3D" id="3.30.420.10">
    <property type="entry name" value="Ribonuclease H-like superfamily/Ribonuclease H"/>
    <property type="match status" value="1"/>
</dbReference>
<sequence length="185" mass="21120">MKVDQYAPQIKILTTLGQYLQYQVDHQQASDEINEESRYVKKLNIEHKDFLVEPFDKGPAATIEDAIEELPANFEGIEIGSTTVHDFLKIDMNFAFRRATFHAEKRNNEKNVEERYKWATEIANSDVDFLRNCIFINESGFHVNLKRTGAWGPKGKTPVIEVENSYAVSHTILGAISIYGVIHTS</sequence>
<dbReference type="OrthoDB" id="2289193at2759"/>
<keyword evidence="2" id="KW-1185">Reference proteome</keyword>
<name>A0A367KFH0_RHIST</name>